<protein>
    <submittedName>
        <fullName evidence="1">Unnamed protein product</fullName>
    </submittedName>
</protein>
<organism evidence="1 2">
    <name type="scientific">Candida boidinii</name>
    <name type="common">Yeast</name>
    <dbReference type="NCBI Taxonomy" id="5477"/>
    <lineage>
        <taxon>Eukaryota</taxon>
        <taxon>Fungi</taxon>
        <taxon>Dikarya</taxon>
        <taxon>Ascomycota</taxon>
        <taxon>Saccharomycotina</taxon>
        <taxon>Pichiomycetes</taxon>
        <taxon>Pichiales</taxon>
        <taxon>Pichiaceae</taxon>
        <taxon>Ogataea</taxon>
        <taxon>Ogataea/Candida clade</taxon>
    </lineage>
</organism>
<reference evidence="1" key="1">
    <citation type="submission" date="2023-04" db="EMBL/GenBank/DDBJ databases">
        <title>Candida boidinii NBRC 1967.</title>
        <authorList>
            <person name="Ichikawa N."/>
            <person name="Sato H."/>
            <person name="Tonouchi N."/>
        </authorList>
    </citation>
    <scope>NUCLEOTIDE SEQUENCE</scope>
    <source>
        <strain evidence="1">NBRC 1967</strain>
    </source>
</reference>
<accession>A0ACB5U7X0</accession>
<evidence type="ECO:0000313" key="1">
    <source>
        <dbReference type="EMBL" id="GMF03476.1"/>
    </source>
</evidence>
<name>A0ACB5U7X0_CANBO</name>
<keyword evidence="2" id="KW-1185">Reference proteome</keyword>
<dbReference type="EMBL" id="BSXV01006198">
    <property type="protein sequence ID" value="GMF03476.1"/>
    <property type="molecule type" value="Genomic_DNA"/>
</dbReference>
<dbReference type="Proteomes" id="UP001165101">
    <property type="component" value="Unassembled WGS sequence"/>
</dbReference>
<gene>
    <name evidence="1" type="ORF">Cboi01_000631500</name>
</gene>
<proteinExistence type="predicted"/>
<evidence type="ECO:0000313" key="2">
    <source>
        <dbReference type="Proteomes" id="UP001165101"/>
    </source>
</evidence>
<comment type="caution">
    <text evidence="1">The sequence shown here is derived from an EMBL/GenBank/DDBJ whole genome shotgun (WGS) entry which is preliminary data.</text>
</comment>
<sequence length="247" mass="28592">MHQIIDIDGKLQSDIANKFDVLHKTTGEISSSEKKSTSNPEKVLNEDNDIITKQFENLDLNNEQSNDSLNYLKQAIQNIQDDFNMLQDSQVEAYSEVKKMNDLVTSNNEKVIQRTRNILSDNNKQLFATVNLFNKFSSFLDLSDKIRLKDETFAKFNEIVNDSVISKHSDIYSQNDTDYEISNQFPLNPYIPTGKHHDFSSIEDKDLVLHSVNYFQKILLIIMTVLLLNIQKFSGYSMNYRVYELAL</sequence>